<dbReference type="Pfam" id="PF08522">
    <property type="entry name" value="BT_3987-like_N"/>
    <property type="match status" value="1"/>
</dbReference>
<evidence type="ECO:0000313" key="5">
    <source>
        <dbReference type="Proteomes" id="UP000479293"/>
    </source>
</evidence>
<accession>A0A7C9F6U9</accession>
<dbReference type="PROSITE" id="PS51257">
    <property type="entry name" value="PROKAR_LIPOPROTEIN"/>
    <property type="match status" value="1"/>
</dbReference>
<keyword evidence="5" id="KW-1185">Reference proteome</keyword>
<proteinExistence type="predicted"/>
<feature type="domain" description="DUF5627" evidence="3">
    <location>
        <begin position="203"/>
        <end position="334"/>
    </location>
</feature>
<organism evidence="4 5">
    <name type="scientific">Salmonirosea aquatica</name>
    <dbReference type="NCBI Taxonomy" id="2654236"/>
    <lineage>
        <taxon>Bacteria</taxon>
        <taxon>Pseudomonadati</taxon>
        <taxon>Bacteroidota</taxon>
        <taxon>Cytophagia</taxon>
        <taxon>Cytophagales</taxon>
        <taxon>Spirosomataceae</taxon>
        <taxon>Salmonirosea</taxon>
    </lineage>
</organism>
<feature type="domain" description="BT-3987-like N-terminal" evidence="2">
    <location>
        <begin position="39"/>
        <end position="164"/>
    </location>
</feature>
<dbReference type="Gene3D" id="2.60.40.1740">
    <property type="entry name" value="hypothetical protein (bacova_03559)"/>
    <property type="match status" value="1"/>
</dbReference>
<keyword evidence="1" id="KW-0732">Signal</keyword>
<evidence type="ECO:0000259" key="2">
    <source>
        <dbReference type="Pfam" id="PF08522"/>
    </source>
</evidence>
<feature type="signal peptide" evidence="1">
    <location>
        <begin position="1"/>
        <end position="31"/>
    </location>
</feature>
<dbReference type="AlphaFoldDB" id="A0A7C9F6U9"/>
<gene>
    <name evidence="4" type="ORF">GBK04_00710</name>
</gene>
<protein>
    <submittedName>
        <fullName evidence="4">DUF1735 domain-containing protein</fullName>
    </submittedName>
</protein>
<evidence type="ECO:0000313" key="4">
    <source>
        <dbReference type="EMBL" id="MPR31904.1"/>
    </source>
</evidence>
<dbReference type="InterPro" id="IPR040580">
    <property type="entry name" value="DUF5627"/>
</dbReference>
<evidence type="ECO:0000259" key="3">
    <source>
        <dbReference type="Pfam" id="PF18620"/>
    </source>
</evidence>
<dbReference type="Gene3D" id="2.40.128.420">
    <property type="match status" value="1"/>
</dbReference>
<dbReference type="Proteomes" id="UP000479293">
    <property type="component" value="Unassembled WGS sequence"/>
</dbReference>
<name>A0A7C9F6U9_9BACT</name>
<sequence length="346" mass="38515">MKITCKISNMKKILFLLLSVGLIACKNQEIAFPAFEYTTGYFPYQYPVRTLVLGDDIYDNSNDNNHKFLISAVMGGVYQNDANRIFKIEVDNTLCENAAFASTGQPIYPLPQEYYTLSSANELIIPAGEFNGNVEVQLTDAFFDDTLATKLAYVVPIRITGVMNLDSLLRGKSAIAQPDRRVTSHWEVVPKDFTMFAVKYVNPYHGNYFHRGKSTVKSSAGQELETTSYRQQFVTSDEVWTLTTTSKNQVAVNGVIRSSLITGSLNLLLTFSGNECVVSSKQGASYSITGTGKFLDDADEWGNKKRDAIHLSYQFSDGTNTYSATDTLVIRDRGVVMEVYQPIVSD</sequence>
<reference evidence="4 5" key="1">
    <citation type="submission" date="2019-10" db="EMBL/GenBank/DDBJ databases">
        <title>Draft Genome Sequence of Cytophagaceae sp. SJW1-29.</title>
        <authorList>
            <person name="Choi A."/>
        </authorList>
    </citation>
    <scope>NUCLEOTIDE SEQUENCE [LARGE SCALE GENOMIC DNA]</scope>
    <source>
        <strain evidence="4 5">SJW1-29</strain>
    </source>
</reference>
<feature type="chain" id="PRO_5028979661" evidence="1">
    <location>
        <begin position="32"/>
        <end position="346"/>
    </location>
</feature>
<evidence type="ECO:0000256" key="1">
    <source>
        <dbReference type="SAM" id="SignalP"/>
    </source>
</evidence>
<dbReference type="Pfam" id="PF18620">
    <property type="entry name" value="DUF5627"/>
    <property type="match status" value="1"/>
</dbReference>
<dbReference type="EMBL" id="WHLY01000001">
    <property type="protein sequence ID" value="MPR31904.1"/>
    <property type="molecule type" value="Genomic_DNA"/>
</dbReference>
<dbReference type="InterPro" id="IPR013728">
    <property type="entry name" value="BT_3987-like_N"/>
</dbReference>
<comment type="caution">
    <text evidence="4">The sequence shown here is derived from an EMBL/GenBank/DDBJ whole genome shotgun (WGS) entry which is preliminary data.</text>
</comment>